<sequence>MITEGLGLSPTYLSQNVKDGINAIAVNCYPPFPQPSLALGLPPHSDYMFQFSMYHSVYEVRKEIFDRCNITNTVKWSSKGNTSFPITVPGDSYFICGNRLHCLGGMKLDVNVEDNINKMASPASPPLPQAGASNFPTHSSKTNNPSTMVPRLANLPNQVDLDSVLVATLGFPIDSFISICPTLELIQQG</sequence>
<dbReference type="STRING" id="4113.M1DF88"/>
<reference evidence="3" key="2">
    <citation type="submission" date="2015-06" db="UniProtKB">
        <authorList>
            <consortium name="EnsemblPlants"/>
        </authorList>
    </citation>
    <scope>IDENTIFICATION</scope>
    <source>
        <strain evidence="3">DM1-3 516 R44</strain>
    </source>
</reference>
<protein>
    <submittedName>
        <fullName evidence="3">Blue copper protein</fullName>
    </submittedName>
</protein>
<proteinExistence type="predicted"/>
<dbReference type="PROSITE" id="PS51485">
    <property type="entry name" value="PHYTOCYANIN"/>
    <property type="match status" value="1"/>
</dbReference>
<dbReference type="EnsemblPlants" id="PGSC0003DMT400088101">
    <property type="protein sequence ID" value="PGSC0003DMT400088101"/>
    <property type="gene ID" value="PGSC0003DMG400037672"/>
</dbReference>
<dbReference type="eggNOG" id="KOG0143">
    <property type="taxonomic scope" value="Eukaryota"/>
</dbReference>
<feature type="region of interest" description="Disordered" evidence="1">
    <location>
        <begin position="120"/>
        <end position="148"/>
    </location>
</feature>
<accession>M1DF88</accession>
<dbReference type="PANTHER" id="PTHR33021">
    <property type="entry name" value="BLUE COPPER PROTEIN"/>
    <property type="match status" value="1"/>
</dbReference>
<dbReference type="InterPro" id="IPR039391">
    <property type="entry name" value="Phytocyanin-like"/>
</dbReference>
<evidence type="ECO:0000256" key="1">
    <source>
        <dbReference type="SAM" id="MobiDB-lite"/>
    </source>
</evidence>
<keyword evidence="4" id="KW-1185">Reference proteome</keyword>
<organism evidence="3 4">
    <name type="scientific">Solanum tuberosum</name>
    <name type="common">Potato</name>
    <dbReference type="NCBI Taxonomy" id="4113"/>
    <lineage>
        <taxon>Eukaryota</taxon>
        <taxon>Viridiplantae</taxon>
        <taxon>Streptophyta</taxon>
        <taxon>Embryophyta</taxon>
        <taxon>Tracheophyta</taxon>
        <taxon>Spermatophyta</taxon>
        <taxon>Magnoliopsida</taxon>
        <taxon>eudicotyledons</taxon>
        <taxon>Gunneridae</taxon>
        <taxon>Pentapetalae</taxon>
        <taxon>asterids</taxon>
        <taxon>lamiids</taxon>
        <taxon>Solanales</taxon>
        <taxon>Solanaceae</taxon>
        <taxon>Solanoideae</taxon>
        <taxon>Solaneae</taxon>
        <taxon>Solanum</taxon>
    </lineage>
</organism>
<dbReference type="PANTHER" id="PTHR33021:SF70">
    <property type="entry name" value="PHYTOCYANIN DOMAIN-CONTAINING PROTEIN"/>
    <property type="match status" value="1"/>
</dbReference>
<dbReference type="InterPro" id="IPR003245">
    <property type="entry name" value="Phytocyanin_dom"/>
</dbReference>
<reference evidence="4" key="1">
    <citation type="journal article" date="2011" name="Nature">
        <title>Genome sequence and analysis of the tuber crop potato.</title>
        <authorList>
            <consortium name="The Potato Genome Sequencing Consortium"/>
        </authorList>
    </citation>
    <scope>NUCLEOTIDE SEQUENCE [LARGE SCALE GENOMIC DNA]</scope>
    <source>
        <strain evidence="4">cv. DM1-3 516 R44</strain>
    </source>
</reference>
<dbReference type="InterPro" id="IPR008972">
    <property type="entry name" value="Cupredoxin"/>
</dbReference>
<dbReference type="Gene3D" id="2.60.40.420">
    <property type="entry name" value="Cupredoxins - blue copper proteins"/>
    <property type="match status" value="1"/>
</dbReference>
<dbReference type="HOGENOM" id="CLU_1436748_0_0_1"/>
<dbReference type="GO" id="GO:0009055">
    <property type="term" value="F:electron transfer activity"/>
    <property type="evidence" value="ECO:0007669"/>
    <property type="project" value="InterPro"/>
</dbReference>
<dbReference type="AlphaFoldDB" id="M1DF88"/>
<feature type="compositionally biased region" description="Polar residues" evidence="1">
    <location>
        <begin position="131"/>
        <end position="147"/>
    </location>
</feature>
<dbReference type="Proteomes" id="UP000011115">
    <property type="component" value="Unassembled WGS sequence"/>
</dbReference>
<feature type="domain" description="Phytocyanin" evidence="2">
    <location>
        <begin position="1"/>
        <end position="114"/>
    </location>
</feature>
<name>M1DF88_SOLTU</name>
<evidence type="ECO:0000313" key="4">
    <source>
        <dbReference type="Proteomes" id="UP000011115"/>
    </source>
</evidence>
<evidence type="ECO:0000313" key="3">
    <source>
        <dbReference type="EnsemblPlants" id="PGSC0003DMT400088101"/>
    </source>
</evidence>
<dbReference type="Gramene" id="PGSC0003DMT400088101">
    <property type="protein sequence ID" value="PGSC0003DMT400088101"/>
    <property type="gene ID" value="PGSC0003DMG400037672"/>
</dbReference>
<dbReference type="SUPFAM" id="SSF51197">
    <property type="entry name" value="Clavaminate synthase-like"/>
    <property type="match status" value="1"/>
</dbReference>
<dbReference type="PaxDb" id="4113-PGSC0003DMT400088101"/>
<dbReference type="Pfam" id="PF02298">
    <property type="entry name" value="Cu_bind_like"/>
    <property type="match status" value="1"/>
</dbReference>
<dbReference type="GO" id="GO:0005886">
    <property type="term" value="C:plasma membrane"/>
    <property type="evidence" value="ECO:0000318"/>
    <property type="project" value="GO_Central"/>
</dbReference>
<dbReference type="InParanoid" id="M1DF88"/>
<evidence type="ECO:0000259" key="2">
    <source>
        <dbReference type="PROSITE" id="PS51485"/>
    </source>
</evidence>
<dbReference type="SUPFAM" id="SSF49503">
    <property type="entry name" value="Cupredoxins"/>
    <property type="match status" value="1"/>
</dbReference>